<evidence type="ECO:0000313" key="2">
    <source>
        <dbReference type="EMBL" id="KHN73235.1"/>
    </source>
</evidence>
<dbReference type="EMBL" id="UYWY01022303">
    <property type="protein sequence ID" value="VDM45853.1"/>
    <property type="molecule type" value="Genomic_DNA"/>
</dbReference>
<feature type="signal peptide" evidence="1">
    <location>
        <begin position="1"/>
        <end position="16"/>
    </location>
</feature>
<feature type="chain" id="PRO_5010412427" evidence="1">
    <location>
        <begin position="17"/>
        <end position="80"/>
    </location>
</feature>
<protein>
    <submittedName>
        <fullName evidence="2">Uncharacterized protein</fullName>
    </submittedName>
</protein>
<evidence type="ECO:0000256" key="1">
    <source>
        <dbReference type="SAM" id="SignalP"/>
    </source>
</evidence>
<proteinExistence type="predicted"/>
<gene>
    <name evidence="2" type="ORF">Tcan_12014</name>
    <name evidence="3" type="ORF">TCNE_LOCUS14532</name>
</gene>
<dbReference type="AlphaFoldDB" id="A0A0B2UWM2"/>
<dbReference type="OrthoDB" id="5846626at2759"/>
<organism evidence="2 4">
    <name type="scientific">Toxocara canis</name>
    <name type="common">Canine roundworm</name>
    <dbReference type="NCBI Taxonomy" id="6265"/>
    <lineage>
        <taxon>Eukaryota</taxon>
        <taxon>Metazoa</taxon>
        <taxon>Ecdysozoa</taxon>
        <taxon>Nematoda</taxon>
        <taxon>Chromadorea</taxon>
        <taxon>Rhabditida</taxon>
        <taxon>Spirurina</taxon>
        <taxon>Ascaridomorpha</taxon>
        <taxon>Ascaridoidea</taxon>
        <taxon>Toxocaridae</taxon>
        <taxon>Toxocara</taxon>
    </lineage>
</organism>
<name>A0A0B2UWM2_TOXCA</name>
<keyword evidence="1" id="KW-0732">Signal</keyword>
<dbReference type="Proteomes" id="UP000031036">
    <property type="component" value="Unassembled WGS sequence"/>
</dbReference>
<accession>A0A0B2UWM2</accession>
<evidence type="ECO:0000313" key="4">
    <source>
        <dbReference type="Proteomes" id="UP000031036"/>
    </source>
</evidence>
<sequence>MISVLLVVSLIGFVASDVADWSSQQPLRRFHFLPLMLQTKYAGENFPEKRLSIKERRAPLEGFDDLDGIMRSLDGLQKPR</sequence>
<reference evidence="2 4" key="1">
    <citation type="submission" date="2014-11" db="EMBL/GenBank/DDBJ databases">
        <title>Genetic blueprint of the zoonotic pathogen Toxocara canis.</title>
        <authorList>
            <person name="Zhu X.-Q."/>
            <person name="Korhonen P.K."/>
            <person name="Cai H."/>
            <person name="Young N.D."/>
            <person name="Nejsum P."/>
            <person name="von Samson-Himmelstjerna G."/>
            <person name="Boag P.R."/>
            <person name="Tan P."/>
            <person name="Li Q."/>
            <person name="Min J."/>
            <person name="Yang Y."/>
            <person name="Wang X."/>
            <person name="Fang X."/>
            <person name="Hall R.S."/>
            <person name="Hofmann A."/>
            <person name="Sternberg P.W."/>
            <person name="Jex A.R."/>
            <person name="Gasser R.B."/>
        </authorList>
    </citation>
    <scope>NUCLEOTIDE SEQUENCE [LARGE SCALE GENOMIC DNA]</scope>
    <source>
        <strain evidence="2">PN_DK_2014</strain>
    </source>
</reference>
<keyword evidence="4" id="KW-1185">Reference proteome</keyword>
<reference evidence="3" key="2">
    <citation type="submission" date="2018-11" db="EMBL/GenBank/DDBJ databases">
        <authorList>
            <consortium name="Pathogen Informatics"/>
        </authorList>
    </citation>
    <scope>NUCLEOTIDE SEQUENCE [LARGE SCALE GENOMIC DNA]</scope>
</reference>
<evidence type="ECO:0000313" key="3">
    <source>
        <dbReference type="EMBL" id="VDM45853.1"/>
    </source>
</evidence>
<dbReference type="EMBL" id="JPKZ01003130">
    <property type="protein sequence ID" value="KHN73235.1"/>
    <property type="molecule type" value="Genomic_DNA"/>
</dbReference>